<organism evidence="8 9">
    <name type="scientific">Paramuricea clavata</name>
    <name type="common">Red gorgonian</name>
    <name type="synonym">Violescent sea-whip</name>
    <dbReference type="NCBI Taxonomy" id="317549"/>
    <lineage>
        <taxon>Eukaryota</taxon>
        <taxon>Metazoa</taxon>
        <taxon>Cnidaria</taxon>
        <taxon>Anthozoa</taxon>
        <taxon>Octocorallia</taxon>
        <taxon>Malacalcyonacea</taxon>
        <taxon>Plexauridae</taxon>
        <taxon>Paramuricea</taxon>
    </lineage>
</organism>
<dbReference type="EMBL" id="CACRXK020015693">
    <property type="protein sequence ID" value="CAB4028751.1"/>
    <property type="molecule type" value="Genomic_DNA"/>
</dbReference>
<dbReference type="InterPro" id="IPR017905">
    <property type="entry name" value="ERV/ALR_sulphydryl_oxidase"/>
</dbReference>
<dbReference type="InterPro" id="IPR040986">
    <property type="entry name" value="QSOX_FAD-bd_dom"/>
</dbReference>
<dbReference type="FunFam" id="1.20.120.310:FF:000001">
    <property type="entry name" value="Sulfhydryl oxidase"/>
    <property type="match status" value="1"/>
</dbReference>
<comment type="catalytic activity">
    <reaction evidence="7">
        <text>2 R'C(R)SH + O2 = R'C(R)S-S(R)CR' + H2O2</text>
        <dbReference type="Rhea" id="RHEA:17357"/>
        <dbReference type="ChEBI" id="CHEBI:15379"/>
        <dbReference type="ChEBI" id="CHEBI:16240"/>
        <dbReference type="ChEBI" id="CHEBI:16520"/>
        <dbReference type="ChEBI" id="CHEBI:17412"/>
        <dbReference type="EC" id="1.8.3.2"/>
    </reaction>
</comment>
<keyword evidence="4 7" id="KW-0274">FAD</keyword>
<dbReference type="PROSITE" id="PS51324">
    <property type="entry name" value="ERV_ALR"/>
    <property type="match status" value="1"/>
</dbReference>
<dbReference type="Proteomes" id="UP001152795">
    <property type="component" value="Unassembled WGS sequence"/>
</dbReference>
<evidence type="ECO:0000256" key="2">
    <source>
        <dbReference type="ARBA" id="ARBA00022630"/>
    </source>
</evidence>
<keyword evidence="7" id="KW-0812">Transmembrane</keyword>
<feature type="non-terminal residue" evidence="8">
    <location>
        <position position="1"/>
    </location>
</feature>
<dbReference type="GO" id="GO:0006457">
    <property type="term" value="P:protein folding"/>
    <property type="evidence" value="ECO:0007669"/>
    <property type="project" value="TreeGrafter"/>
</dbReference>
<protein>
    <recommendedName>
        <fullName evidence="7">Sulfhydryl oxidase</fullName>
        <ecNumber evidence="7">1.8.3.2</ecNumber>
    </recommendedName>
</protein>
<dbReference type="PANTHER" id="PTHR22897">
    <property type="entry name" value="QUIESCIN Q6-RELATED SULFHYDRYL OXIDASE"/>
    <property type="match status" value="1"/>
</dbReference>
<dbReference type="Pfam" id="PF04777">
    <property type="entry name" value="Evr1_Alr"/>
    <property type="match status" value="1"/>
</dbReference>
<dbReference type="GO" id="GO:0005615">
    <property type="term" value="C:extracellular space"/>
    <property type="evidence" value="ECO:0007669"/>
    <property type="project" value="TreeGrafter"/>
</dbReference>
<keyword evidence="2 7" id="KW-0285">Flavoprotein</keyword>
<evidence type="ECO:0000256" key="1">
    <source>
        <dbReference type="ARBA" id="ARBA00001974"/>
    </source>
</evidence>
<evidence type="ECO:0000313" key="9">
    <source>
        <dbReference type="Proteomes" id="UP001152795"/>
    </source>
</evidence>
<sequence>KNQTRHEILSELREFDVKKVTPPPPKAVELTNSHFKDLHKNDVIVKRKKENAYDIHMRDLESALSFIFTREIVIKKILHKENLERFVGLLVQCFPARPAVNRFLKILHKWLQGIVKDKDRPLRPSALRLFYNMHKADNTSLPENVEWRTCQGSRPQYRGYPCSLWILFHTLTVNCATRGITSLTGADVLARIRGYVKSFFSCLECSKHFYNMSKNVEKEVHTHNEAILWLWRAHNKVNKRLSKEPSTDPHFPKIAYPPKDLCIECSDDRKGHNNTWNDSPSTWRDNVVLNYLKVHYSVHNIRLSESEETPEPDRVRYISGNEFVRVIGFGMTYFDTSLCVIVYGTGVVILVMLYIYILRRRRRGVKHFSHMA</sequence>
<dbReference type="Pfam" id="PF18371">
    <property type="entry name" value="FAD_SOX"/>
    <property type="match status" value="1"/>
</dbReference>
<dbReference type="EC" id="1.8.3.2" evidence="7"/>
<feature type="transmembrane region" description="Helical" evidence="7">
    <location>
        <begin position="340"/>
        <end position="358"/>
    </location>
</feature>
<keyword evidence="7" id="KW-0472">Membrane</keyword>
<keyword evidence="7" id="KW-1133">Transmembrane helix</keyword>
<evidence type="ECO:0000256" key="4">
    <source>
        <dbReference type="ARBA" id="ARBA00022827"/>
    </source>
</evidence>
<dbReference type="OrthoDB" id="59470at2759"/>
<evidence type="ECO:0000256" key="3">
    <source>
        <dbReference type="ARBA" id="ARBA00022729"/>
    </source>
</evidence>
<keyword evidence="5 7" id="KW-0560">Oxidoreductase</keyword>
<dbReference type="Gene3D" id="1.20.120.1960">
    <property type="entry name" value="QSOX sulfhydryl oxidase domain"/>
    <property type="match status" value="1"/>
</dbReference>
<dbReference type="GO" id="GO:0003756">
    <property type="term" value="F:protein disulfide isomerase activity"/>
    <property type="evidence" value="ECO:0007669"/>
    <property type="project" value="TreeGrafter"/>
</dbReference>
<evidence type="ECO:0000256" key="6">
    <source>
        <dbReference type="ARBA" id="ARBA00023157"/>
    </source>
</evidence>
<evidence type="ECO:0000256" key="5">
    <source>
        <dbReference type="ARBA" id="ARBA00023002"/>
    </source>
</evidence>
<dbReference type="Gene3D" id="1.20.120.310">
    <property type="entry name" value="ERV/ALR sulfhydryl oxidase domain"/>
    <property type="match status" value="1"/>
</dbReference>
<dbReference type="GO" id="GO:0016971">
    <property type="term" value="F:flavin-dependent sulfhydryl oxidase activity"/>
    <property type="evidence" value="ECO:0007669"/>
    <property type="project" value="InterPro"/>
</dbReference>
<keyword evidence="9" id="KW-1185">Reference proteome</keyword>
<accession>A0A6S7JEE4</accession>
<dbReference type="InterPro" id="IPR039798">
    <property type="entry name" value="Sulfhydryl_oxidase"/>
</dbReference>
<comment type="caution">
    <text evidence="8">The sequence shown here is derived from an EMBL/GenBank/DDBJ whole genome shotgun (WGS) entry which is preliminary data.</text>
</comment>
<dbReference type="InterPro" id="IPR042568">
    <property type="entry name" value="QSOX_FAD-bd_sf"/>
</dbReference>
<evidence type="ECO:0000313" key="8">
    <source>
        <dbReference type="EMBL" id="CAB4028751.1"/>
    </source>
</evidence>
<evidence type="ECO:0000256" key="7">
    <source>
        <dbReference type="RuleBase" id="RU371123"/>
    </source>
</evidence>
<dbReference type="PANTHER" id="PTHR22897:SF8">
    <property type="entry name" value="SULFHYDRYL OXIDASE"/>
    <property type="match status" value="1"/>
</dbReference>
<keyword evidence="6" id="KW-1015">Disulfide bond</keyword>
<gene>
    <name evidence="8" type="ORF">PACLA_8A021303</name>
</gene>
<reference evidence="8" key="1">
    <citation type="submission" date="2020-04" db="EMBL/GenBank/DDBJ databases">
        <authorList>
            <person name="Alioto T."/>
            <person name="Alioto T."/>
            <person name="Gomez Garrido J."/>
        </authorList>
    </citation>
    <scope>NUCLEOTIDE SEQUENCE</scope>
    <source>
        <strain evidence="8">A484AB</strain>
    </source>
</reference>
<dbReference type="GO" id="GO:0000139">
    <property type="term" value="C:Golgi membrane"/>
    <property type="evidence" value="ECO:0007669"/>
    <property type="project" value="TreeGrafter"/>
</dbReference>
<dbReference type="InterPro" id="IPR036774">
    <property type="entry name" value="ERV/ALR_sulphydryl_oxid_sf"/>
</dbReference>
<name>A0A6S7JEE4_PARCT</name>
<comment type="cofactor">
    <cofactor evidence="1 7">
        <name>FAD</name>
        <dbReference type="ChEBI" id="CHEBI:57692"/>
    </cofactor>
</comment>
<keyword evidence="3" id="KW-0732">Signal</keyword>
<proteinExistence type="predicted"/>
<dbReference type="AlphaFoldDB" id="A0A6S7JEE4"/>
<dbReference type="SUPFAM" id="SSF69000">
    <property type="entry name" value="FAD-dependent thiol oxidase"/>
    <property type="match status" value="1"/>
</dbReference>